<comment type="caution">
    <text evidence="1">The sequence shown here is derived from an EMBL/GenBank/DDBJ whole genome shotgun (WGS) entry which is preliminary data.</text>
</comment>
<proteinExistence type="predicted"/>
<reference evidence="1 2" key="1">
    <citation type="submission" date="2014-02" db="EMBL/GenBank/DDBJ databases">
        <title>The small core and large imbalanced accessory genome model reveals a collaborative survival strategy of Sorangium cellulosum strains in nature.</title>
        <authorList>
            <person name="Han K."/>
            <person name="Peng R."/>
            <person name="Blom J."/>
            <person name="Li Y.-Z."/>
        </authorList>
    </citation>
    <scope>NUCLEOTIDE SEQUENCE [LARGE SCALE GENOMIC DNA]</scope>
    <source>
        <strain evidence="1 2">So0157-25</strain>
    </source>
</reference>
<evidence type="ECO:0008006" key="3">
    <source>
        <dbReference type="Google" id="ProtNLM"/>
    </source>
</evidence>
<sequence>MSTPRIWTIEEANALVPELSSLIGRQLALANEIERCWRELVDAVQRPAATPDQLVALARSGSEQARARERELSEKIAAYEAGWRDVEELGVVVKDQRIGLCDFYGRLDGALVWLCWRYGEPAVEHYHGLEAGYAGRKPITAAKRRQLLN</sequence>
<evidence type="ECO:0000313" key="1">
    <source>
        <dbReference type="EMBL" id="KYF55424.1"/>
    </source>
</evidence>
<accession>A0A150PIC6</accession>
<evidence type="ECO:0000313" key="2">
    <source>
        <dbReference type="Proteomes" id="UP000075420"/>
    </source>
</evidence>
<dbReference type="PIRSF" id="PIRSF016498">
    <property type="entry name" value="UCP016498"/>
    <property type="match status" value="1"/>
</dbReference>
<organism evidence="1 2">
    <name type="scientific">Sorangium cellulosum</name>
    <name type="common">Polyangium cellulosum</name>
    <dbReference type="NCBI Taxonomy" id="56"/>
    <lineage>
        <taxon>Bacteria</taxon>
        <taxon>Pseudomonadati</taxon>
        <taxon>Myxococcota</taxon>
        <taxon>Polyangia</taxon>
        <taxon>Polyangiales</taxon>
        <taxon>Polyangiaceae</taxon>
        <taxon>Sorangium</taxon>
    </lineage>
</organism>
<dbReference type="Proteomes" id="UP000075420">
    <property type="component" value="Unassembled WGS sequence"/>
</dbReference>
<gene>
    <name evidence="1" type="ORF">BE08_03500</name>
</gene>
<protein>
    <recommendedName>
        <fullName evidence="3">DUF2203 domain-containing protein</fullName>
    </recommendedName>
</protein>
<dbReference type="InterPro" id="IPR018699">
    <property type="entry name" value="DUF2203"/>
</dbReference>
<name>A0A150PIC6_SORCE</name>
<dbReference type="EMBL" id="JELY01001537">
    <property type="protein sequence ID" value="KYF55424.1"/>
    <property type="molecule type" value="Genomic_DNA"/>
</dbReference>
<dbReference type="AlphaFoldDB" id="A0A150PIC6"/>
<dbReference type="Pfam" id="PF09969">
    <property type="entry name" value="DUF2203"/>
    <property type="match status" value="1"/>
</dbReference>